<feature type="compositionally biased region" description="Polar residues" evidence="1">
    <location>
        <begin position="247"/>
        <end position="263"/>
    </location>
</feature>
<dbReference type="PANTHER" id="PTHR28271:SF1">
    <property type="entry name" value="LARGE RIBOSOMAL SUBUNIT PROTEIN ML60"/>
    <property type="match status" value="1"/>
</dbReference>
<feature type="compositionally biased region" description="Basic and acidic residues" evidence="1">
    <location>
        <begin position="792"/>
        <end position="802"/>
    </location>
</feature>
<evidence type="ECO:0000313" key="3">
    <source>
        <dbReference type="Proteomes" id="UP001521785"/>
    </source>
</evidence>
<accession>A0ABR3RK28</accession>
<dbReference type="Proteomes" id="UP001521785">
    <property type="component" value="Unassembled WGS sequence"/>
</dbReference>
<feature type="compositionally biased region" description="Polar residues" evidence="1">
    <location>
        <begin position="535"/>
        <end position="544"/>
    </location>
</feature>
<gene>
    <name evidence="2" type="ORF">SLS60_004349</name>
</gene>
<feature type="region of interest" description="Disordered" evidence="1">
    <location>
        <begin position="155"/>
        <end position="368"/>
    </location>
</feature>
<feature type="compositionally biased region" description="Acidic residues" evidence="1">
    <location>
        <begin position="598"/>
        <end position="608"/>
    </location>
</feature>
<dbReference type="PANTHER" id="PTHR28271">
    <property type="entry name" value="54S RIBOSOMAL PROTEIN L31, MITOCHONDRIAL"/>
    <property type="match status" value="1"/>
</dbReference>
<name>A0ABR3RK28_9PLEO</name>
<feature type="region of interest" description="Disordered" evidence="1">
    <location>
        <begin position="715"/>
        <end position="826"/>
    </location>
</feature>
<organism evidence="2 3">
    <name type="scientific">Paraconiothyrium brasiliense</name>
    <dbReference type="NCBI Taxonomy" id="300254"/>
    <lineage>
        <taxon>Eukaryota</taxon>
        <taxon>Fungi</taxon>
        <taxon>Dikarya</taxon>
        <taxon>Ascomycota</taxon>
        <taxon>Pezizomycotina</taxon>
        <taxon>Dothideomycetes</taxon>
        <taxon>Pleosporomycetidae</taxon>
        <taxon>Pleosporales</taxon>
        <taxon>Massarineae</taxon>
        <taxon>Didymosphaeriaceae</taxon>
        <taxon>Paraconiothyrium</taxon>
    </lineage>
</organism>
<sequence>MFGPFRLTNPLSGGLLWKVPWRLSRHQKYRHRERLRGVDKTVSIVDTALARLGQTLKKVEMWKKEMPTEQEMLPKDKYTVFDRKVKRYRKGIHRQPPTGAVPPAVMEEYLKLTQKQQERRDSFELRAADVRRHFAELDANEHHHFWTSYSSHVSQVGGGSNGHNVHVNQAGANIPSRPQQIPQRADNPPLPPPSQSQRKKPAQPAAQQKTKPVPLLLLKKPPNARRSANAASPASRPVPSQSAAHIQDTTINRAQPKATTKAQPKSDAKARKNSGSRQQQLEVIDLCSDEDHEPQPQPSAQSNTAVRAPSQQAEFNPPLPNGVSSFFGNDSKMVRPDSKTEEDHNSRPTLTSSVAPSPLNLPRSDAQLTSYGLPPSFIAKQTGSNAMRLGTTAFSPVQKKDPKLPDQPLPGTHATAYAQEHLARSSEHGQDIIHNNEVNSVFSNNVNKKNATSTYRQMRELHKQYTAQRLALNPEGATEDRAAEVSTDCAHVEEEYSTEMVNKESAKTQKQLGTLPPTPVSRIPPASQFKVPQFPSRTAGTTARAQREGRNTQAATNETPPSRLPLPTPPLSHVSSNRKRKVQHNVSDDSDASNFEPSSDEDAPDEDAPLLQRRQKPAVKKAKPTNCSGVARPATKAPKFGFKPMKPLVRDRAIAPAQPSSKPAVPSTPAASNRRKALRSESPSVRAAMRSSVRRAKQDARDALDIHFQRELEFHAEEDIRQADEREHRLKSTLSTTAEPELRDELRRMSITPARSARPSLGRTQTDGAKDGGDDTVQSEGNGSAYGIGRWTQDRMRGDRHLTQSQASSSRGRGDEESDSELDLSAYQYVNGRIVGRVEEMDLTENS</sequence>
<feature type="compositionally biased region" description="Basic and acidic residues" evidence="1">
    <location>
        <begin position="715"/>
        <end position="730"/>
    </location>
</feature>
<feature type="compositionally biased region" description="Basic residues" evidence="1">
    <location>
        <begin position="613"/>
        <end position="623"/>
    </location>
</feature>
<comment type="caution">
    <text evidence="2">The sequence shown here is derived from an EMBL/GenBank/DDBJ whole genome shotgun (WGS) entry which is preliminary data.</text>
</comment>
<protein>
    <submittedName>
        <fullName evidence="2">Uncharacterized protein</fullName>
    </submittedName>
</protein>
<reference evidence="2 3" key="1">
    <citation type="submission" date="2024-02" db="EMBL/GenBank/DDBJ databases">
        <title>De novo assembly and annotation of 12 fungi associated with fruit tree decline syndrome in Ontario, Canada.</title>
        <authorList>
            <person name="Sulman M."/>
            <person name="Ellouze W."/>
            <person name="Ilyukhin E."/>
        </authorList>
    </citation>
    <scope>NUCLEOTIDE SEQUENCE [LARGE SCALE GENOMIC DNA]</scope>
    <source>
        <strain evidence="2 3">M42-189</strain>
    </source>
</reference>
<keyword evidence="3" id="KW-1185">Reference proteome</keyword>
<evidence type="ECO:0000313" key="2">
    <source>
        <dbReference type="EMBL" id="KAL1604809.1"/>
    </source>
</evidence>
<dbReference type="InterPro" id="IPR016340">
    <property type="entry name" value="Ribosomal_mL60"/>
</dbReference>
<dbReference type="EMBL" id="JAKJXO020000005">
    <property type="protein sequence ID" value="KAL1604809.1"/>
    <property type="molecule type" value="Genomic_DNA"/>
</dbReference>
<proteinExistence type="predicted"/>
<evidence type="ECO:0000256" key="1">
    <source>
        <dbReference type="SAM" id="MobiDB-lite"/>
    </source>
</evidence>
<feature type="compositionally biased region" description="Low complexity" evidence="1">
    <location>
        <begin position="682"/>
        <end position="691"/>
    </location>
</feature>
<feature type="compositionally biased region" description="Basic and acidic residues" evidence="1">
    <location>
        <begin position="332"/>
        <end position="346"/>
    </location>
</feature>
<feature type="compositionally biased region" description="Polar residues" evidence="1">
    <location>
        <begin position="298"/>
        <end position="314"/>
    </location>
</feature>
<feature type="compositionally biased region" description="Low complexity" evidence="1">
    <location>
        <begin position="202"/>
        <end position="244"/>
    </location>
</feature>
<feature type="region of interest" description="Disordered" evidence="1">
    <location>
        <begin position="498"/>
        <end position="700"/>
    </location>
</feature>
<dbReference type="Pfam" id="PF09784">
    <property type="entry name" value="L31"/>
    <property type="match status" value="1"/>
</dbReference>